<accession>A0A6G7LS34</accession>
<keyword evidence="7" id="KW-0520">NAD</keyword>
<keyword evidence="4" id="KW-0547">Nucleotide-binding</keyword>
<keyword evidence="5" id="KW-0521">NADP</keyword>
<dbReference type="GO" id="GO:0102919">
    <property type="term" value="F:5,6-dimethylbenzimidazole synthase activity"/>
    <property type="evidence" value="ECO:0007669"/>
    <property type="project" value="UniProtKB-EC"/>
</dbReference>
<dbReference type="InterPro" id="IPR012825">
    <property type="entry name" value="BluB"/>
</dbReference>
<dbReference type="GO" id="GO:0009236">
    <property type="term" value="P:cobalamin biosynthetic process"/>
    <property type="evidence" value="ECO:0007669"/>
    <property type="project" value="UniProtKB-ARBA"/>
</dbReference>
<dbReference type="PANTHER" id="PTHR23026">
    <property type="entry name" value="NADPH NITROREDUCTASE"/>
    <property type="match status" value="1"/>
</dbReference>
<evidence type="ECO:0000256" key="1">
    <source>
        <dbReference type="ARBA" id="ARBA00011823"/>
    </source>
</evidence>
<protein>
    <recommendedName>
        <fullName evidence="11">5,6-dimethylbenzimidazole synthase</fullName>
        <ecNumber evidence="10">1.13.11.79</ecNumber>
    </recommendedName>
</protein>
<evidence type="ECO:0000256" key="5">
    <source>
        <dbReference type="ARBA" id="ARBA00022857"/>
    </source>
</evidence>
<dbReference type="KEGG" id="schk:GII14_10995"/>
<evidence type="ECO:0000313" key="13">
    <source>
        <dbReference type="EMBL" id="PYE55539.1"/>
    </source>
</evidence>
<dbReference type="AlphaFoldDB" id="A0A6G7LS34"/>
<dbReference type="EMBL" id="QJSY01000038">
    <property type="protein sequence ID" value="PYE55539.1"/>
    <property type="molecule type" value="Genomic_DNA"/>
</dbReference>
<evidence type="ECO:0000256" key="2">
    <source>
        <dbReference type="ARBA" id="ARBA00022630"/>
    </source>
</evidence>
<evidence type="ECO:0000256" key="8">
    <source>
        <dbReference type="ARBA" id="ARBA00051314"/>
    </source>
</evidence>
<dbReference type="CDD" id="cd02145">
    <property type="entry name" value="BluB"/>
    <property type="match status" value="1"/>
</dbReference>
<evidence type="ECO:0000313" key="16">
    <source>
        <dbReference type="Proteomes" id="UP000502117"/>
    </source>
</evidence>
<dbReference type="NCBIfam" id="TIGR02476">
    <property type="entry name" value="BluB"/>
    <property type="match status" value="1"/>
</dbReference>
<dbReference type="Gene3D" id="3.40.109.10">
    <property type="entry name" value="NADH Oxidase"/>
    <property type="match status" value="1"/>
</dbReference>
<name>A0A6G7LS34_9GAMM</name>
<evidence type="ECO:0000256" key="4">
    <source>
        <dbReference type="ARBA" id="ARBA00022741"/>
    </source>
</evidence>
<dbReference type="PANTHER" id="PTHR23026:SF90">
    <property type="entry name" value="IODOTYROSINE DEIODINASE 1"/>
    <property type="match status" value="1"/>
</dbReference>
<dbReference type="InterPro" id="IPR000415">
    <property type="entry name" value="Nitroreductase-like"/>
</dbReference>
<comment type="similarity">
    <text evidence="9">Belongs to the BluB family.</text>
</comment>
<evidence type="ECO:0000256" key="9">
    <source>
        <dbReference type="ARBA" id="ARBA00061097"/>
    </source>
</evidence>
<evidence type="ECO:0000256" key="10">
    <source>
        <dbReference type="ARBA" id="ARBA00066311"/>
    </source>
</evidence>
<keyword evidence="15" id="KW-1185">Reference proteome</keyword>
<dbReference type="Proteomes" id="UP000247584">
    <property type="component" value="Unassembled WGS sequence"/>
</dbReference>
<dbReference type="EC" id="1.13.11.79" evidence="10"/>
<dbReference type="Pfam" id="PF00881">
    <property type="entry name" value="Nitroreductase"/>
    <property type="match status" value="1"/>
</dbReference>
<feature type="domain" description="Nitroreductase" evidence="12">
    <location>
        <begin position="26"/>
        <end position="192"/>
    </location>
</feature>
<dbReference type="RefSeq" id="WP_101056562.1">
    <property type="nucleotide sequence ID" value="NZ_BMXX01000038.1"/>
</dbReference>
<dbReference type="GO" id="GO:0000166">
    <property type="term" value="F:nucleotide binding"/>
    <property type="evidence" value="ECO:0007669"/>
    <property type="project" value="UniProtKB-KW"/>
</dbReference>
<evidence type="ECO:0000256" key="6">
    <source>
        <dbReference type="ARBA" id="ARBA00023002"/>
    </source>
</evidence>
<dbReference type="InterPro" id="IPR029479">
    <property type="entry name" value="Nitroreductase"/>
</dbReference>
<dbReference type="SUPFAM" id="SSF55469">
    <property type="entry name" value="FMN-dependent nitroreductase-like"/>
    <property type="match status" value="1"/>
</dbReference>
<evidence type="ECO:0000256" key="3">
    <source>
        <dbReference type="ARBA" id="ARBA00022643"/>
    </source>
</evidence>
<comment type="catalytic activity">
    <reaction evidence="8">
        <text>FMNH2 + O2 = dialurate + 5,6-dimethylbenzimidazole + D-erythrose 4-phosphate + H(+)</text>
        <dbReference type="Rhea" id="RHEA:27345"/>
        <dbReference type="ChEBI" id="CHEBI:15378"/>
        <dbReference type="ChEBI" id="CHEBI:15379"/>
        <dbReference type="ChEBI" id="CHEBI:15890"/>
        <dbReference type="ChEBI" id="CHEBI:16897"/>
        <dbReference type="ChEBI" id="CHEBI:57618"/>
        <dbReference type="ChEBI" id="CHEBI:140629"/>
        <dbReference type="EC" id="1.13.11.79"/>
    </reaction>
</comment>
<dbReference type="GeneID" id="99800393"/>
<dbReference type="Proteomes" id="UP000502117">
    <property type="component" value="Chromosome"/>
</dbReference>
<dbReference type="FunFam" id="3.40.109.10:FF:000013">
    <property type="entry name" value="5,6-dimethylbenzimidazole synthase"/>
    <property type="match status" value="1"/>
</dbReference>
<comment type="subunit">
    <text evidence="1">Homooctamer.</text>
</comment>
<organism evidence="14 16">
    <name type="scientific">Shewanella chilikensis</name>
    <dbReference type="NCBI Taxonomy" id="558541"/>
    <lineage>
        <taxon>Bacteria</taxon>
        <taxon>Pseudomonadati</taxon>
        <taxon>Pseudomonadota</taxon>
        <taxon>Gammaproteobacteria</taxon>
        <taxon>Alteromonadales</taxon>
        <taxon>Shewanellaceae</taxon>
        <taxon>Shewanella</taxon>
    </lineage>
</organism>
<keyword evidence="2" id="KW-0285">Flavoprotein</keyword>
<reference evidence="13 15" key="1">
    <citation type="submission" date="2018-06" db="EMBL/GenBank/DDBJ databases">
        <title>Genomic Encyclopedia of Type Strains, Phase III (KMG-III): the genomes of soil and plant-associated and newly described type strains.</title>
        <authorList>
            <person name="Whitman W."/>
        </authorList>
    </citation>
    <scope>NUCLEOTIDE SEQUENCE [LARGE SCALE GENOMIC DNA]</scope>
    <source>
        <strain evidence="13 15">JC5</strain>
    </source>
</reference>
<evidence type="ECO:0000256" key="11">
    <source>
        <dbReference type="ARBA" id="ARBA00068702"/>
    </source>
</evidence>
<keyword evidence="6 14" id="KW-0560">Oxidoreductase</keyword>
<evidence type="ECO:0000313" key="14">
    <source>
        <dbReference type="EMBL" id="QIJ04623.1"/>
    </source>
</evidence>
<evidence type="ECO:0000256" key="7">
    <source>
        <dbReference type="ARBA" id="ARBA00023027"/>
    </source>
</evidence>
<evidence type="ECO:0000259" key="12">
    <source>
        <dbReference type="Pfam" id="PF00881"/>
    </source>
</evidence>
<dbReference type="EMBL" id="CP045857">
    <property type="protein sequence ID" value="QIJ04623.1"/>
    <property type="molecule type" value="Genomic_DNA"/>
</dbReference>
<evidence type="ECO:0000313" key="15">
    <source>
        <dbReference type="Proteomes" id="UP000247584"/>
    </source>
</evidence>
<gene>
    <name evidence="14" type="primary">bluB</name>
    <name evidence="13" type="ORF">C8J23_13818</name>
    <name evidence="14" type="ORF">GII14_10995</name>
</gene>
<proteinExistence type="inferred from homology"/>
<sequence>MSDFTVSSEAQAFSLQEREALYKAIFARRDVRSQFLSKPVAEDSLQRILDAAHHAPSVGFMQPWDFILVRSNAKRQAIKEGFDAANARSAEQFNGERRRHYQRLKLEGIVEAPLGICVTCDPSRTGPVVLGRTIKPEMDNYSAVCAVQNLWLAARAEGLGVGWVSILDDEVLRETLGIPEQIRIIAYLCLGRVSAFSDTPELERKGWLPRRPLALAIHEDGWQATQQQQTEQLLAEYLHEKGYE</sequence>
<dbReference type="InterPro" id="IPR050627">
    <property type="entry name" value="Nitroreductase/BluB"/>
</dbReference>
<reference evidence="14 16" key="2">
    <citation type="submission" date="2019-11" db="EMBL/GenBank/DDBJ databases">
        <title>Complete Genome Sequence of Shewanella chilikensis Strain DC57, Isolated from Corroded Seal Rings at a floating production facility in Australia.</title>
        <authorList>
            <person name="Salgar-Chaparro S.J."/>
            <person name="Castillo-Villamizar G.A."/>
            <person name="Poehlein A."/>
            <person name="Daniel R."/>
            <person name="Machuca L."/>
        </authorList>
    </citation>
    <scope>NUCLEOTIDE SEQUENCE [LARGE SCALE GENOMIC DNA]</scope>
    <source>
        <strain evidence="14 16">DC57</strain>
    </source>
</reference>
<keyword evidence="3" id="KW-0288">FMN</keyword>